<dbReference type="NCBIfam" id="TIGR00747">
    <property type="entry name" value="fabH"/>
    <property type="match status" value="1"/>
</dbReference>
<dbReference type="AlphaFoldDB" id="U7DAV4"/>
<dbReference type="InterPro" id="IPR004655">
    <property type="entry name" value="FabH"/>
</dbReference>
<dbReference type="SUPFAM" id="SSF53901">
    <property type="entry name" value="Thiolase-like"/>
    <property type="match status" value="1"/>
</dbReference>
<evidence type="ECO:0000256" key="1">
    <source>
        <dbReference type="ARBA" id="ARBA00008642"/>
    </source>
</evidence>
<evidence type="ECO:0000259" key="11">
    <source>
        <dbReference type="Pfam" id="PF08541"/>
    </source>
</evidence>
<evidence type="ECO:0000256" key="6">
    <source>
        <dbReference type="ARBA" id="ARBA00023098"/>
    </source>
</evidence>
<dbReference type="RefSeq" id="WP_022636238.1">
    <property type="nucleotide sequence ID" value="NZ_ASJR01000005.1"/>
</dbReference>
<comment type="pathway">
    <text evidence="10">Lipid metabolism; fatty acid biosynthesis.</text>
</comment>
<comment type="catalytic activity">
    <reaction evidence="10">
        <text>malonyl-[ACP] + acetyl-CoA + H(+) = 3-oxobutanoyl-[ACP] + CO2 + CoA</text>
        <dbReference type="Rhea" id="RHEA:12080"/>
        <dbReference type="Rhea" id="RHEA-COMP:9623"/>
        <dbReference type="Rhea" id="RHEA-COMP:9625"/>
        <dbReference type="ChEBI" id="CHEBI:15378"/>
        <dbReference type="ChEBI" id="CHEBI:16526"/>
        <dbReference type="ChEBI" id="CHEBI:57287"/>
        <dbReference type="ChEBI" id="CHEBI:57288"/>
        <dbReference type="ChEBI" id="CHEBI:78449"/>
        <dbReference type="ChEBI" id="CHEBI:78450"/>
        <dbReference type="EC" id="2.3.1.180"/>
    </reaction>
</comment>
<dbReference type="EMBL" id="ASJR01000005">
    <property type="protein sequence ID" value="ERP38703.1"/>
    <property type="molecule type" value="Genomic_DNA"/>
</dbReference>
<dbReference type="InterPro" id="IPR013747">
    <property type="entry name" value="ACP_syn_III_C"/>
</dbReference>
<feature type="active site" evidence="10">
    <location>
        <position position="117"/>
    </location>
</feature>
<dbReference type="GO" id="GO:0006633">
    <property type="term" value="P:fatty acid biosynthetic process"/>
    <property type="evidence" value="ECO:0007669"/>
    <property type="project" value="UniProtKB-UniRule"/>
</dbReference>
<gene>
    <name evidence="10" type="primary">fabH</name>
    <name evidence="13" type="ORF">CALK_0720</name>
</gene>
<evidence type="ECO:0000256" key="2">
    <source>
        <dbReference type="ARBA" id="ARBA00022490"/>
    </source>
</evidence>
<feature type="active site" evidence="10">
    <location>
        <position position="275"/>
    </location>
</feature>
<feature type="domain" description="Beta-ketoacyl-[acyl-carrier-protein] synthase III N-terminal" evidence="12">
    <location>
        <begin position="111"/>
        <end position="188"/>
    </location>
</feature>
<comment type="subcellular location">
    <subcellularLocation>
        <location evidence="10">Cytoplasm</location>
    </subcellularLocation>
</comment>
<keyword evidence="4 10" id="KW-0808">Transferase</keyword>
<dbReference type="CDD" id="cd00830">
    <property type="entry name" value="KAS_III"/>
    <property type="match status" value="1"/>
</dbReference>
<name>U7DAV4_9BACT</name>
<evidence type="ECO:0000256" key="7">
    <source>
        <dbReference type="ARBA" id="ARBA00023160"/>
    </source>
</evidence>
<dbReference type="OrthoDB" id="9815506at2"/>
<dbReference type="NCBIfam" id="NF006829">
    <property type="entry name" value="PRK09352.1"/>
    <property type="match status" value="1"/>
</dbReference>
<comment type="domain">
    <text evidence="10">The last Arg residue of the ACP-binding site is essential for the weak association between ACP/AcpP and FabH.</text>
</comment>
<comment type="function">
    <text evidence="10">Catalyzes the condensation reaction of fatty acid synthesis by the addition to an acyl acceptor of two carbons from malonyl-ACP. Catalyzes the first condensation reaction which initiates fatty acid synthesis and may therefore play a role in governing the total rate of fatty acid production. Possesses both acetoacetyl-ACP synthase and acetyl transacylase activities. Its substrate specificity determines the biosynthesis of branched-chain and/or straight-chain of fatty acids.</text>
</comment>
<keyword evidence="14" id="KW-1185">Reference proteome</keyword>
<dbReference type="GO" id="GO:0004315">
    <property type="term" value="F:3-oxoacyl-[acyl-carrier-protein] synthase activity"/>
    <property type="evidence" value="ECO:0007669"/>
    <property type="project" value="InterPro"/>
</dbReference>
<evidence type="ECO:0000256" key="10">
    <source>
        <dbReference type="HAMAP-Rule" id="MF_01815"/>
    </source>
</evidence>
<comment type="subunit">
    <text evidence="10">Homodimer.</text>
</comment>
<dbReference type="InterPro" id="IPR016039">
    <property type="entry name" value="Thiolase-like"/>
</dbReference>
<dbReference type="eggNOG" id="COG0332">
    <property type="taxonomic scope" value="Bacteria"/>
</dbReference>
<evidence type="ECO:0000256" key="9">
    <source>
        <dbReference type="ARBA" id="ARBA00023315"/>
    </source>
</evidence>
<feature type="region of interest" description="ACP-binding" evidence="10">
    <location>
        <begin position="246"/>
        <end position="250"/>
    </location>
</feature>
<evidence type="ECO:0000256" key="3">
    <source>
        <dbReference type="ARBA" id="ARBA00022516"/>
    </source>
</evidence>
<reference evidence="13 14" key="1">
    <citation type="journal article" date="2013" name="Environ. Microbiol.">
        <title>Genome analysis of Chitinivibrio alkaliphilus gen. nov., sp. nov., a novel extremely haloalkaliphilic anaerobic chitinolytic bacterium from the candidate phylum Termite Group 3.</title>
        <authorList>
            <person name="Sorokin D.Y."/>
            <person name="Gumerov V.M."/>
            <person name="Rakitin A.L."/>
            <person name="Beletsky A.V."/>
            <person name="Damste J.S."/>
            <person name="Muyzer G."/>
            <person name="Mardanov A.V."/>
            <person name="Ravin N.V."/>
        </authorList>
    </citation>
    <scope>NUCLEOTIDE SEQUENCE [LARGE SCALE GENOMIC DNA]</scope>
    <source>
        <strain evidence="13 14">ACht1</strain>
    </source>
</reference>
<keyword evidence="5 10" id="KW-0276">Fatty acid metabolism</keyword>
<keyword evidence="6 10" id="KW-0443">Lipid metabolism</keyword>
<evidence type="ECO:0000256" key="4">
    <source>
        <dbReference type="ARBA" id="ARBA00022679"/>
    </source>
</evidence>
<dbReference type="UniPathway" id="UPA00094"/>
<keyword evidence="7 10" id="KW-0275">Fatty acid biosynthesis</keyword>
<dbReference type="InterPro" id="IPR013751">
    <property type="entry name" value="ACP_syn_III_N"/>
</dbReference>
<comment type="similarity">
    <text evidence="1 10">Belongs to the thiolase-like superfamily. FabH family.</text>
</comment>
<dbReference type="PANTHER" id="PTHR34069">
    <property type="entry name" value="3-OXOACYL-[ACYL-CARRIER-PROTEIN] SYNTHASE 3"/>
    <property type="match status" value="1"/>
</dbReference>
<feature type="active site" evidence="10">
    <location>
        <position position="245"/>
    </location>
</feature>
<keyword evidence="8 10" id="KW-0511">Multifunctional enzyme</keyword>
<dbReference type="Gene3D" id="3.40.47.10">
    <property type="match status" value="1"/>
</dbReference>
<keyword evidence="2 10" id="KW-0963">Cytoplasm</keyword>
<feature type="domain" description="Beta-ketoacyl-[acyl-carrier-protein] synthase III C-terminal" evidence="11">
    <location>
        <begin position="229"/>
        <end position="317"/>
    </location>
</feature>
<evidence type="ECO:0000259" key="12">
    <source>
        <dbReference type="Pfam" id="PF08545"/>
    </source>
</evidence>
<dbReference type="Pfam" id="PF08541">
    <property type="entry name" value="ACP_syn_III_C"/>
    <property type="match status" value="1"/>
</dbReference>
<comment type="caution">
    <text evidence="13">The sequence shown here is derived from an EMBL/GenBank/DDBJ whole genome shotgun (WGS) entry which is preliminary data.</text>
</comment>
<dbReference type="Pfam" id="PF08545">
    <property type="entry name" value="ACP_syn_III"/>
    <property type="match status" value="1"/>
</dbReference>
<dbReference type="GO" id="GO:0033818">
    <property type="term" value="F:beta-ketoacyl-acyl-carrier-protein synthase III activity"/>
    <property type="evidence" value="ECO:0007669"/>
    <property type="project" value="UniProtKB-UniRule"/>
</dbReference>
<evidence type="ECO:0000313" key="13">
    <source>
        <dbReference type="EMBL" id="ERP38703.1"/>
    </source>
</evidence>
<organism evidence="13 14">
    <name type="scientific">Chitinivibrio alkaliphilus ACht1</name>
    <dbReference type="NCBI Taxonomy" id="1313304"/>
    <lineage>
        <taxon>Bacteria</taxon>
        <taxon>Pseudomonadati</taxon>
        <taxon>Fibrobacterota</taxon>
        <taxon>Chitinivibrionia</taxon>
        <taxon>Chitinivibrionales</taxon>
        <taxon>Chitinivibrionaceae</taxon>
        <taxon>Chitinivibrio</taxon>
    </lineage>
</organism>
<accession>U7DAV4</accession>
<dbReference type="HAMAP" id="MF_01815">
    <property type="entry name" value="FabH"/>
    <property type="match status" value="1"/>
</dbReference>
<protein>
    <recommendedName>
        <fullName evidence="10">Beta-ketoacyl-[acyl-carrier-protein] synthase III</fullName>
        <shortName evidence="10">Beta-ketoacyl-ACP synthase III</shortName>
        <shortName evidence="10">KAS III</shortName>
        <ecNumber evidence="10">2.3.1.180</ecNumber>
    </recommendedName>
    <alternativeName>
        <fullName evidence="10">3-oxoacyl-[acyl-carrier-protein] synthase 3</fullName>
    </alternativeName>
    <alternativeName>
        <fullName evidence="10">3-oxoacyl-[acyl-carrier-protein] synthase III</fullName>
    </alternativeName>
</protein>
<dbReference type="EC" id="2.3.1.180" evidence="10"/>
<dbReference type="GO" id="GO:0005737">
    <property type="term" value="C:cytoplasm"/>
    <property type="evidence" value="ECO:0007669"/>
    <property type="project" value="UniProtKB-SubCell"/>
</dbReference>
<dbReference type="PATRIC" id="fig|1313304.3.peg.690"/>
<keyword evidence="9 10" id="KW-0012">Acyltransferase</keyword>
<dbReference type="PANTHER" id="PTHR34069:SF2">
    <property type="entry name" value="BETA-KETOACYL-[ACYL-CARRIER-PROTEIN] SYNTHASE III"/>
    <property type="match status" value="1"/>
</dbReference>
<evidence type="ECO:0000256" key="8">
    <source>
        <dbReference type="ARBA" id="ARBA00023268"/>
    </source>
</evidence>
<dbReference type="Proteomes" id="UP000017148">
    <property type="component" value="Unassembled WGS sequence"/>
</dbReference>
<dbReference type="GO" id="GO:0044550">
    <property type="term" value="P:secondary metabolite biosynthetic process"/>
    <property type="evidence" value="ECO:0007669"/>
    <property type="project" value="TreeGrafter"/>
</dbReference>
<keyword evidence="3 10" id="KW-0444">Lipid biosynthesis</keyword>
<sequence>MSIRRGSIVSVGVALPETVRTNAYYEEYLDTTDEWIVRRTGIRERRIWENAPADACAELGARAGNHALHRADVSPESVDTVICATFTPDNFFPSTAAGICAKMGITNAFAMDISAACSGFVYGMTLAASLIESGQSSRVLLVGSEIISRSLDFSDRGTCILFGDGAGAVLLEPSTSEAGVLASYNYTDPSLGDVLKLPSWDSQQILEMDGKPVYKQAVHLMPQMIRSALEKTSYTPDDLDLLIPHQANQRIITKVGEKLGLDPQRVVSNVARYGNTSSATIPIALYEAWEESRVFPGALVGFTALGGGVTAGATIIRF</sequence>
<evidence type="ECO:0000256" key="5">
    <source>
        <dbReference type="ARBA" id="ARBA00022832"/>
    </source>
</evidence>
<dbReference type="STRING" id="1313304.CALK_0720"/>
<evidence type="ECO:0000313" key="14">
    <source>
        <dbReference type="Proteomes" id="UP000017148"/>
    </source>
</evidence>
<proteinExistence type="inferred from homology"/>